<accession>A0A4R1M1L9</accession>
<protein>
    <submittedName>
        <fullName evidence="1">Uncharacterized protein</fullName>
    </submittedName>
</protein>
<dbReference type="AlphaFoldDB" id="A0A4R1M1L9"/>
<dbReference type="Proteomes" id="UP000294616">
    <property type="component" value="Unassembled WGS sequence"/>
</dbReference>
<sequence length="34" mass="4068">MINAIDCKLFLFIYINIEWQIETTKKAVIITAFY</sequence>
<proteinExistence type="predicted"/>
<evidence type="ECO:0000313" key="1">
    <source>
        <dbReference type="EMBL" id="TCK85876.1"/>
    </source>
</evidence>
<keyword evidence="2" id="KW-1185">Reference proteome</keyword>
<dbReference type="EMBL" id="SMGO01000001">
    <property type="protein sequence ID" value="TCK85876.1"/>
    <property type="molecule type" value="Genomic_DNA"/>
</dbReference>
<gene>
    <name evidence="1" type="ORF">C8N28_1193</name>
</gene>
<comment type="caution">
    <text evidence="1">The sequence shown here is derived from an EMBL/GenBank/DDBJ whole genome shotgun (WGS) entry which is preliminary data.</text>
</comment>
<name>A0A4R1M1L9_9SPHI</name>
<organism evidence="1 2">
    <name type="scientific">Albibacterium bauzanense</name>
    <dbReference type="NCBI Taxonomy" id="653929"/>
    <lineage>
        <taxon>Bacteria</taxon>
        <taxon>Pseudomonadati</taxon>
        <taxon>Bacteroidota</taxon>
        <taxon>Sphingobacteriia</taxon>
        <taxon>Sphingobacteriales</taxon>
        <taxon>Sphingobacteriaceae</taxon>
        <taxon>Albibacterium</taxon>
    </lineage>
</organism>
<reference evidence="1 2" key="1">
    <citation type="submission" date="2019-03" db="EMBL/GenBank/DDBJ databases">
        <title>Genomic Encyclopedia of Archaeal and Bacterial Type Strains, Phase II (KMG-II): from individual species to whole genera.</title>
        <authorList>
            <person name="Goeker M."/>
        </authorList>
    </citation>
    <scope>NUCLEOTIDE SEQUENCE [LARGE SCALE GENOMIC DNA]</scope>
    <source>
        <strain evidence="1 2">DSM 22554</strain>
    </source>
</reference>
<evidence type="ECO:0000313" key="2">
    <source>
        <dbReference type="Proteomes" id="UP000294616"/>
    </source>
</evidence>